<sequence length="171" mass="18670">MHVPDDKEINSLKRETDRLWREVLRMRRYDPIRRLYAAAAPFPILFFFVPTVTVERIEGGHRDFSLADVLPRGHGLALLMLVMITTILVLLIHGAATARATTGPPVTLIVLSAGMTLMLLTRPGFSSRPSSLTGMGAAAAVFALMTAGVAAAHLVTVGKDPERKRTSRKRG</sequence>
<evidence type="ECO:0000256" key="1">
    <source>
        <dbReference type="SAM" id="Phobius"/>
    </source>
</evidence>
<dbReference type="Proteomes" id="UP001165079">
    <property type="component" value="Unassembled WGS sequence"/>
</dbReference>
<proteinExistence type="predicted"/>
<feature type="transmembrane region" description="Helical" evidence="1">
    <location>
        <begin position="35"/>
        <end position="54"/>
    </location>
</feature>
<dbReference type="AlphaFoldDB" id="A0A9W6WBR4"/>
<keyword evidence="1" id="KW-0472">Membrane</keyword>
<evidence type="ECO:0000313" key="3">
    <source>
        <dbReference type="Proteomes" id="UP001165079"/>
    </source>
</evidence>
<dbReference type="EMBL" id="BSTX01000003">
    <property type="protein sequence ID" value="GLZ79836.1"/>
    <property type="molecule type" value="Genomic_DNA"/>
</dbReference>
<accession>A0A9W6WBR4</accession>
<keyword evidence="3" id="KW-1185">Reference proteome</keyword>
<evidence type="ECO:0000313" key="2">
    <source>
        <dbReference type="EMBL" id="GLZ79836.1"/>
    </source>
</evidence>
<name>A0A9W6WBR4_9ACTN</name>
<protein>
    <submittedName>
        <fullName evidence="2">Uncharacterized protein</fullName>
    </submittedName>
</protein>
<gene>
    <name evidence="2" type="ORF">Afil01_46430</name>
</gene>
<comment type="caution">
    <text evidence="2">The sequence shown here is derived from an EMBL/GenBank/DDBJ whole genome shotgun (WGS) entry which is preliminary data.</text>
</comment>
<feature type="transmembrane region" description="Helical" evidence="1">
    <location>
        <begin position="106"/>
        <end position="125"/>
    </location>
</feature>
<reference evidence="2" key="1">
    <citation type="submission" date="2023-03" db="EMBL/GenBank/DDBJ databases">
        <title>Actinorhabdospora filicis NBRC 111898.</title>
        <authorList>
            <person name="Ichikawa N."/>
            <person name="Sato H."/>
            <person name="Tonouchi N."/>
        </authorList>
    </citation>
    <scope>NUCLEOTIDE SEQUENCE</scope>
    <source>
        <strain evidence="2">NBRC 111898</strain>
    </source>
</reference>
<feature type="transmembrane region" description="Helical" evidence="1">
    <location>
        <begin position="137"/>
        <end position="158"/>
    </location>
</feature>
<keyword evidence="1" id="KW-1133">Transmembrane helix</keyword>
<feature type="transmembrane region" description="Helical" evidence="1">
    <location>
        <begin position="74"/>
        <end position="94"/>
    </location>
</feature>
<organism evidence="2 3">
    <name type="scientific">Actinorhabdospora filicis</name>
    <dbReference type="NCBI Taxonomy" id="1785913"/>
    <lineage>
        <taxon>Bacteria</taxon>
        <taxon>Bacillati</taxon>
        <taxon>Actinomycetota</taxon>
        <taxon>Actinomycetes</taxon>
        <taxon>Micromonosporales</taxon>
        <taxon>Micromonosporaceae</taxon>
        <taxon>Actinorhabdospora</taxon>
    </lineage>
</organism>
<keyword evidence="1" id="KW-0812">Transmembrane</keyword>